<protein>
    <submittedName>
        <fullName evidence="4">Uncharacterized protein</fullName>
    </submittedName>
</protein>
<dbReference type="AlphaFoldDB" id="A0A7W4H4I7"/>
<evidence type="ECO:0000313" key="4">
    <source>
        <dbReference type="EMBL" id="MBB1520691.1"/>
    </source>
</evidence>
<feature type="region of interest" description="Disordered" evidence="2">
    <location>
        <begin position="110"/>
        <end position="130"/>
    </location>
</feature>
<dbReference type="EMBL" id="JACJFN010000004">
    <property type="protein sequence ID" value="MBB1520691.1"/>
    <property type="molecule type" value="Genomic_DNA"/>
</dbReference>
<feature type="compositionally biased region" description="Low complexity" evidence="2">
    <location>
        <begin position="110"/>
        <end position="123"/>
    </location>
</feature>
<keyword evidence="1" id="KW-0175">Coiled coil</keyword>
<dbReference type="Proteomes" id="UP000581189">
    <property type="component" value="Unassembled WGS sequence"/>
</dbReference>
<gene>
    <name evidence="4" type="ORF">H3H45_15680</name>
</gene>
<evidence type="ECO:0000256" key="1">
    <source>
        <dbReference type="SAM" id="Coils"/>
    </source>
</evidence>
<feature type="coiled-coil region" evidence="1">
    <location>
        <begin position="71"/>
        <end position="98"/>
    </location>
</feature>
<keyword evidence="5" id="KW-1185">Reference proteome</keyword>
<keyword evidence="3" id="KW-0472">Membrane</keyword>
<reference evidence="4 5" key="1">
    <citation type="submission" date="2020-08" db="EMBL/GenBank/DDBJ databases">
        <authorList>
            <person name="Kim C.M."/>
        </authorList>
    </citation>
    <scope>NUCLEOTIDE SEQUENCE [LARGE SCALE GENOMIC DNA]</scope>
    <source>
        <strain evidence="4 5">SR9</strain>
    </source>
</reference>
<sequence>MSTDSDTSTNEMLSDLQRIELLEKTGKLNRLLIYGLSGGLVLALLAILLVGLLGGGSEAEEAEKGPTLASVKALEERLASLEQQVAPLKQQVQNQQALFNLLKGGLPAPTATPAPAATGAAPASTESDKSAQETKLMVARTLIGQEQSYQKTITALKSGMRDLAGMIAGSRSWLEDYESDLNKPLAESQARAKALQQWANGKPASATE</sequence>
<accession>A0A7W4H4I7</accession>
<organism evidence="4 5">
    <name type="scientific">Aquipseudomonas guryensis</name>
    <dbReference type="NCBI Taxonomy" id="2759165"/>
    <lineage>
        <taxon>Bacteria</taxon>
        <taxon>Pseudomonadati</taxon>
        <taxon>Pseudomonadota</taxon>
        <taxon>Gammaproteobacteria</taxon>
        <taxon>Pseudomonadales</taxon>
        <taxon>Pseudomonadaceae</taxon>
        <taxon>Aquipseudomonas</taxon>
    </lineage>
</organism>
<comment type="caution">
    <text evidence="4">The sequence shown here is derived from an EMBL/GenBank/DDBJ whole genome shotgun (WGS) entry which is preliminary data.</text>
</comment>
<evidence type="ECO:0000256" key="3">
    <source>
        <dbReference type="SAM" id="Phobius"/>
    </source>
</evidence>
<feature type="transmembrane region" description="Helical" evidence="3">
    <location>
        <begin position="31"/>
        <end position="54"/>
    </location>
</feature>
<evidence type="ECO:0000256" key="2">
    <source>
        <dbReference type="SAM" id="MobiDB-lite"/>
    </source>
</evidence>
<name>A0A7W4H4I7_9GAMM</name>
<proteinExistence type="predicted"/>
<keyword evidence="3" id="KW-1133">Transmembrane helix</keyword>
<keyword evidence="3" id="KW-0812">Transmembrane</keyword>
<dbReference type="RefSeq" id="WP_182834658.1">
    <property type="nucleotide sequence ID" value="NZ_JACJFN010000004.1"/>
</dbReference>
<evidence type="ECO:0000313" key="5">
    <source>
        <dbReference type="Proteomes" id="UP000581189"/>
    </source>
</evidence>